<reference evidence="14 15" key="1">
    <citation type="submission" date="2016-07" db="EMBL/GenBank/DDBJ databases">
        <authorList>
            <person name="Lefevre C.T."/>
        </authorList>
    </citation>
    <scope>NUCLEOTIDE SEQUENCE [LARGE SCALE GENOMIC DNA]</scope>
    <source>
        <strain evidence="14">PR1</strain>
    </source>
</reference>
<dbReference type="InterPro" id="IPR003594">
    <property type="entry name" value="HATPase_dom"/>
</dbReference>
<dbReference type="InterPro" id="IPR036890">
    <property type="entry name" value="HATPase_C_sf"/>
</dbReference>
<feature type="transmembrane region" description="Helical" evidence="11">
    <location>
        <begin position="12"/>
        <end position="32"/>
    </location>
</feature>
<dbReference type="Gene3D" id="1.10.287.130">
    <property type="match status" value="1"/>
</dbReference>
<dbReference type="Gene3D" id="3.30.450.20">
    <property type="entry name" value="PAS domain"/>
    <property type="match status" value="1"/>
</dbReference>
<dbReference type="FunFam" id="3.30.565.10:FF:000006">
    <property type="entry name" value="Sensor histidine kinase WalK"/>
    <property type="match status" value="1"/>
</dbReference>
<dbReference type="SUPFAM" id="SSF47384">
    <property type="entry name" value="Homodimeric domain of signal transducing histidine kinase"/>
    <property type="match status" value="1"/>
</dbReference>
<dbReference type="EMBL" id="FLYE01000034">
    <property type="protein sequence ID" value="SCA57231.1"/>
    <property type="molecule type" value="Genomic_DNA"/>
</dbReference>
<dbReference type="OrthoDB" id="9801651at2"/>
<evidence type="ECO:0000256" key="1">
    <source>
        <dbReference type="ARBA" id="ARBA00000085"/>
    </source>
</evidence>
<protein>
    <recommendedName>
        <fullName evidence="3">histidine kinase</fullName>
        <ecNumber evidence="3">2.7.13.3</ecNumber>
    </recommendedName>
</protein>
<evidence type="ECO:0000256" key="8">
    <source>
        <dbReference type="ARBA" id="ARBA00022777"/>
    </source>
</evidence>
<keyword evidence="8" id="KW-0418">Kinase</keyword>
<evidence type="ECO:0000256" key="11">
    <source>
        <dbReference type="SAM" id="Phobius"/>
    </source>
</evidence>
<keyword evidence="5" id="KW-0597">Phosphoprotein</keyword>
<dbReference type="EC" id="2.7.13.3" evidence="3"/>
<keyword evidence="4" id="KW-1003">Cell membrane</keyword>
<dbReference type="Gene3D" id="6.10.340.10">
    <property type="match status" value="1"/>
</dbReference>
<dbReference type="InterPro" id="IPR036097">
    <property type="entry name" value="HisK_dim/P_sf"/>
</dbReference>
<comment type="catalytic activity">
    <reaction evidence="1">
        <text>ATP + protein L-histidine = ADP + protein N-phospho-L-histidine.</text>
        <dbReference type="EC" id="2.7.13.3"/>
    </reaction>
</comment>
<organism evidence="14 15">
    <name type="scientific">Candidatus Terasakiella magnetica</name>
    <dbReference type="NCBI Taxonomy" id="1867952"/>
    <lineage>
        <taxon>Bacteria</taxon>
        <taxon>Pseudomonadati</taxon>
        <taxon>Pseudomonadota</taxon>
        <taxon>Alphaproteobacteria</taxon>
        <taxon>Rhodospirillales</taxon>
        <taxon>Terasakiellaceae</taxon>
        <taxon>Terasakiella</taxon>
    </lineage>
</organism>
<evidence type="ECO:0000256" key="3">
    <source>
        <dbReference type="ARBA" id="ARBA00012438"/>
    </source>
</evidence>
<feature type="transmembrane region" description="Helical" evidence="11">
    <location>
        <begin position="526"/>
        <end position="548"/>
    </location>
</feature>
<evidence type="ECO:0000259" key="12">
    <source>
        <dbReference type="PROSITE" id="PS50109"/>
    </source>
</evidence>
<dbReference type="InterPro" id="IPR029151">
    <property type="entry name" value="Sensor-like_sf"/>
</dbReference>
<dbReference type="Pfam" id="PF02518">
    <property type="entry name" value="HATPase_c"/>
    <property type="match status" value="1"/>
</dbReference>
<evidence type="ECO:0000256" key="5">
    <source>
        <dbReference type="ARBA" id="ARBA00022553"/>
    </source>
</evidence>
<dbReference type="STRING" id="1867952.MTBPR1_40254"/>
<dbReference type="PANTHER" id="PTHR43047:SF72">
    <property type="entry name" value="OSMOSENSING HISTIDINE PROTEIN KINASE SLN1"/>
    <property type="match status" value="1"/>
</dbReference>
<dbReference type="AlphaFoldDB" id="A0A1C3RIZ1"/>
<evidence type="ECO:0000256" key="9">
    <source>
        <dbReference type="ARBA" id="ARBA00022989"/>
    </source>
</evidence>
<dbReference type="PROSITE" id="PS50109">
    <property type="entry name" value="HIS_KIN"/>
    <property type="match status" value="1"/>
</dbReference>
<dbReference type="GO" id="GO:0005886">
    <property type="term" value="C:plasma membrane"/>
    <property type="evidence" value="ECO:0007669"/>
    <property type="project" value="UniProtKB-SubCell"/>
</dbReference>
<dbReference type="InterPro" id="IPR003660">
    <property type="entry name" value="HAMP_dom"/>
</dbReference>
<dbReference type="SMART" id="SM00304">
    <property type="entry name" value="HAMP"/>
    <property type="match status" value="1"/>
</dbReference>
<evidence type="ECO:0000256" key="2">
    <source>
        <dbReference type="ARBA" id="ARBA00004651"/>
    </source>
</evidence>
<accession>A0A1C3RIZ1</accession>
<dbReference type="Proteomes" id="UP000231658">
    <property type="component" value="Unassembled WGS sequence"/>
</dbReference>
<dbReference type="PROSITE" id="PS50885">
    <property type="entry name" value="HAMP"/>
    <property type="match status" value="1"/>
</dbReference>
<evidence type="ECO:0000256" key="10">
    <source>
        <dbReference type="SAM" id="Coils"/>
    </source>
</evidence>
<dbReference type="PRINTS" id="PR00344">
    <property type="entry name" value="BCTRLSENSOR"/>
</dbReference>
<dbReference type="SMART" id="SM00388">
    <property type="entry name" value="HisKA"/>
    <property type="match status" value="1"/>
</dbReference>
<evidence type="ECO:0000259" key="13">
    <source>
        <dbReference type="PROSITE" id="PS50885"/>
    </source>
</evidence>
<feature type="domain" description="HAMP" evidence="13">
    <location>
        <begin position="546"/>
        <end position="598"/>
    </location>
</feature>
<dbReference type="Pfam" id="PF00512">
    <property type="entry name" value="HisKA"/>
    <property type="match status" value="1"/>
</dbReference>
<keyword evidence="7 11" id="KW-0812">Transmembrane</keyword>
<dbReference type="SMART" id="SM00387">
    <property type="entry name" value="HATPase_c"/>
    <property type="match status" value="1"/>
</dbReference>
<dbReference type="GO" id="GO:0000155">
    <property type="term" value="F:phosphorelay sensor kinase activity"/>
    <property type="evidence" value="ECO:0007669"/>
    <property type="project" value="InterPro"/>
</dbReference>
<dbReference type="SUPFAM" id="SSF55874">
    <property type="entry name" value="ATPase domain of HSP90 chaperone/DNA topoisomerase II/histidine kinase"/>
    <property type="match status" value="1"/>
</dbReference>
<dbReference type="SUPFAM" id="SSF103190">
    <property type="entry name" value="Sensory domain-like"/>
    <property type="match status" value="1"/>
</dbReference>
<evidence type="ECO:0000256" key="4">
    <source>
        <dbReference type="ARBA" id="ARBA00022475"/>
    </source>
</evidence>
<dbReference type="CDD" id="cd00082">
    <property type="entry name" value="HisKA"/>
    <property type="match status" value="1"/>
</dbReference>
<comment type="subcellular location">
    <subcellularLocation>
        <location evidence="2">Cell membrane</location>
        <topology evidence="2">Multi-pass membrane protein</topology>
    </subcellularLocation>
</comment>
<evidence type="ECO:0000313" key="14">
    <source>
        <dbReference type="EMBL" id="SCA57231.1"/>
    </source>
</evidence>
<feature type="domain" description="Histidine kinase" evidence="12">
    <location>
        <begin position="620"/>
        <end position="840"/>
    </location>
</feature>
<keyword evidence="9 11" id="KW-1133">Transmembrane helix</keyword>
<dbReference type="SUPFAM" id="SSF158472">
    <property type="entry name" value="HAMP domain-like"/>
    <property type="match status" value="1"/>
</dbReference>
<keyword evidence="10" id="KW-0175">Coiled coil</keyword>
<dbReference type="Gene3D" id="3.30.565.10">
    <property type="entry name" value="Histidine kinase-like ATPase, C-terminal domain"/>
    <property type="match status" value="1"/>
</dbReference>
<dbReference type="InterPro" id="IPR004358">
    <property type="entry name" value="Sig_transdc_His_kin-like_C"/>
</dbReference>
<keyword evidence="11" id="KW-0472">Membrane</keyword>
<sequence length="843" mass="93811">MSFGIRGKLISIFLIIKVIPLVLLGGVAWEAIKTFGDSAIEQSQTISAQMRQTISEAGDLAVADTVKALDTKAREAIERLTTDTARDVARFLYERDSELLFAANLQPDEKTYQSFLNTRTKHLSQHGEWKLNEAGDKWVPQTQETNGATLRTAKVEKNKKDFHYRPAEGSSLGVKKPIYLEMTYIGLDGQEKVKITTSELMDQARKDVSKKENTFLKAESYFSQLQGLKAGEIYVSDVIGSYVPSKMIGPYTKARTDKANMAFEPGKSAYAGKENPLGKRFEGIVRWATPVVKNGEKIGYVSLALDHAHIMEFSDHIIPTEERYSDISDAASGNYAFMWDYKGRNISHPRDYFIVGYDPKTGDPSVPWLTKELYEAWQKSGKSYAEFEKTAPTFKNPGEAKPSIELKKQGKLALDCRFLNFAPQCAGWMNLTQEGGSGSFVIFWSGLWKLTTAATIPYYTGQYANSKRGFGFVTIGANVDEFHRAATETKASLDQLIMAQETKANLQEKRLLDHLKDSITQTASELSVYTGIMIVIVIIIAIWMASVLSSRITNLIGSLRKIQGGDLSERAKVESGDEMGELASSLNNMTESLQELIEENKTAVKRAEASNQAKSDFLASMSHELRTPLNAIIGFSEVIQSEVYGPVRPNEYKDYINDINNSGQHLLTLINDVLDVARIGSGEMEIQEDVLDLNETIEECVRMIHPIVEHKDLKVDYQKIDLPSYYGDKRRIKQVVLNLLSNATKFTHAEGNIALKSVILPNGDIEIRVKDSGIGMTAEEVEIALTPFAQVQSSLSREYEGTGLGLPLSHNLVEMHGGKLDIKSTPNEGTEVIVTLPKERVRD</sequence>
<name>A0A1C3RIZ1_9PROT</name>
<keyword evidence="15" id="KW-1185">Reference proteome</keyword>
<evidence type="ECO:0000256" key="6">
    <source>
        <dbReference type="ARBA" id="ARBA00022679"/>
    </source>
</evidence>
<dbReference type="Pfam" id="PF00672">
    <property type="entry name" value="HAMP"/>
    <property type="match status" value="1"/>
</dbReference>
<dbReference type="GO" id="GO:0009927">
    <property type="term" value="F:histidine phosphotransfer kinase activity"/>
    <property type="evidence" value="ECO:0007669"/>
    <property type="project" value="TreeGrafter"/>
</dbReference>
<proteinExistence type="predicted"/>
<dbReference type="PANTHER" id="PTHR43047">
    <property type="entry name" value="TWO-COMPONENT HISTIDINE PROTEIN KINASE"/>
    <property type="match status" value="1"/>
</dbReference>
<evidence type="ECO:0000256" key="7">
    <source>
        <dbReference type="ARBA" id="ARBA00022692"/>
    </source>
</evidence>
<gene>
    <name evidence="14" type="ORF">MTBPR1_40254</name>
</gene>
<dbReference type="InterPro" id="IPR005467">
    <property type="entry name" value="His_kinase_dom"/>
</dbReference>
<dbReference type="InterPro" id="IPR003661">
    <property type="entry name" value="HisK_dim/P_dom"/>
</dbReference>
<dbReference type="RefSeq" id="WP_069189262.1">
    <property type="nucleotide sequence ID" value="NZ_FLYE01000034.1"/>
</dbReference>
<keyword evidence="6" id="KW-0808">Transferase</keyword>
<evidence type="ECO:0000313" key="15">
    <source>
        <dbReference type="Proteomes" id="UP000231658"/>
    </source>
</evidence>
<dbReference type="CDD" id="cd06225">
    <property type="entry name" value="HAMP"/>
    <property type="match status" value="1"/>
</dbReference>
<feature type="coiled-coil region" evidence="10">
    <location>
        <begin position="579"/>
        <end position="613"/>
    </location>
</feature>